<gene>
    <name evidence="11" type="ORF">OU421_10160</name>
</gene>
<comment type="subunit">
    <text evidence="3">Heterotrimer composed of an alpha, a beta and a gamma chain.</text>
</comment>
<evidence type="ECO:0000313" key="11">
    <source>
        <dbReference type="EMBL" id="WAI00779.1"/>
    </source>
</evidence>
<protein>
    <recommendedName>
        <fullName evidence="4">Translation initiation factor 2 subunit alpha</fullName>
    </recommendedName>
    <alternativeName>
        <fullName evidence="8">aIF2-alpha</fullName>
    </alternativeName>
    <alternativeName>
        <fullName evidence="9">eIF-2-alpha</fullName>
    </alternativeName>
</protein>
<evidence type="ECO:0000256" key="7">
    <source>
        <dbReference type="ARBA" id="ARBA00022917"/>
    </source>
</evidence>
<dbReference type="InterPro" id="IPR011488">
    <property type="entry name" value="TIF_2_asu"/>
</dbReference>
<dbReference type="SUPFAM" id="SSF116742">
    <property type="entry name" value="eIF2alpha middle domain-like"/>
    <property type="match status" value="1"/>
</dbReference>
<dbReference type="SUPFAM" id="SSF110993">
    <property type="entry name" value="eIF-2-alpha, C-terminal domain"/>
    <property type="match status" value="1"/>
</dbReference>
<dbReference type="Gene3D" id="1.10.150.190">
    <property type="entry name" value="Translation initiation factor 2, subunit 1, domain 2"/>
    <property type="match status" value="1"/>
</dbReference>
<dbReference type="EMBL" id="CP113361">
    <property type="protein sequence ID" value="WAI00779.1"/>
    <property type="molecule type" value="Genomic_DNA"/>
</dbReference>
<dbReference type="GO" id="GO:0003723">
    <property type="term" value="F:RNA binding"/>
    <property type="evidence" value="ECO:0007669"/>
    <property type="project" value="UniProtKB-KW"/>
</dbReference>
<evidence type="ECO:0000256" key="9">
    <source>
        <dbReference type="ARBA" id="ARBA00033333"/>
    </source>
</evidence>
<keyword evidence="6" id="KW-0694">RNA-binding</keyword>
<dbReference type="FunFam" id="2.40.50.140:FF:000015">
    <property type="entry name" value="Eukaryotic translation initiation factor 2 subunit alpha"/>
    <property type="match status" value="1"/>
</dbReference>
<dbReference type="GeneID" id="76835468"/>
<dbReference type="Gene3D" id="3.30.70.1130">
    <property type="entry name" value="EIF_2_alpha"/>
    <property type="match status" value="1"/>
</dbReference>
<reference evidence="11" key="1">
    <citation type="submission" date="2022-11" db="EMBL/GenBank/DDBJ databases">
        <title>Complete genome sequence of Methanogenium organophilum DSM 3596.</title>
        <authorList>
            <person name="Chen S.-C."/>
            <person name="Lai S.-J."/>
            <person name="You Y.-T."/>
        </authorList>
    </citation>
    <scope>NUCLEOTIDE SEQUENCE</scope>
    <source>
        <strain evidence="11">DSM 3596</strain>
    </source>
</reference>
<dbReference type="AlphaFoldDB" id="A0A9X9S2Q1"/>
<comment type="similarity">
    <text evidence="2">Belongs to the eIF-2-alpha family.</text>
</comment>
<comment type="function">
    <text evidence="1">eIF-2 functions in the early steps of protein synthesis by forming a ternary complex with GTP and initiator tRNA.</text>
</comment>
<evidence type="ECO:0000256" key="8">
    <source>
        <dbReference type="ARBA" id="ARBA00030860"/>
    </source>
</evidence>
<dbReference type="PANTHER" id="PTHR10602">
    <property type="entry name" value="EUKARYOTIC TRANSLATION INITIATION FACTOR 2 SUBUNIT 1"/>
    <property type="match status" value="1"/>
</dbReference>
<evidence type="ECO:0000256" key="1">
    <source>
        <dbReference type="ARBA" id="ARBA00003323"/>
    </source>
</evidence>
<feature type="domain" description="S1 motif" evidence="10">
    <location>
        <begin position="10"/>
        <end position="81"/>
    </location>
</feature>
<dbReference type="RefSeq" id="WP_268185984.1">
    <property type="nucleotide sequence ID" value="NZ_CP113361.1"/>
</dbReference>
<evidence type="ECO:0000256" key="5">
    <source>
        <dbReference type="ARBA" id="ARBA00022540"/>
    </source>
</evidence>
<keyword evidence="12" id="KW-1185">Reference proteome</keyword>
<dbReference type="KEGG" id="mou:OU421_10160"/>
<organism evidence="11 12">
    <name type="scientific">Methanogenium organophilum</name>
    <dbReference type="NCBI Taxonomy" id="2199"/>
    <lineage>
        <taxon>Archaea</taxon>
        <taxon>Methanobacteriati</taxon>
        <taxon>Methanobacteriota</taxon>
        <taxon>Stenosarchaea group</taxon>
        <taxon>Methanomicrobia</taxon>
        <taxon>Methanomicrobiales</taxon>
        <taxon>Methanomicrobiaceae</taxon>
        <taxon>Methanogenium</taxon>
    </lineage>
</organism>
<evidence type="ECO:0000256" key="2">
    <source>
        <dbReference type="ARBA" id="ARBA00007223"/>
    </source>
</evidence>
<dbReference type="CDD" id="cd04452">
    <property type="entry name" value="S1_IF2_alpha"/>
    <property type="match status" value="1"/>
</dbReference>
<evidence type="ECO:0000256" key="4">
    <source>
        <dbReference type="ARBA" id="ARBA00013678"/>
    </source>
</evidence>
<dbReference type="Gene3D" id="2.40.50.140">
    <property type="entry name" value="Nucleic acid-binding proteins"/>
    <property type="match status" value="1"/>
</dbReference>
<dbReference type="Pfam" id="PF00575">
    <property type="entry name" value="S1"/>
    <property type="match status" value="1"/>
</dbReference>
<keyword evidence="5 11" id="KW-0396">Initiation factor</keyword>
<proteinExistence type="inferred from homology"/>
<dbReference type="FunFam" id="3.30.70.1130:FF:000002">
    <property type="entry name" value="Translation initiation factor 2 subunit alpha"/>
    <property type="match status" value="1"/>
</dbReference>
<dbReference type="InterPro" id="IPR003029">
    <property type="entry name" value="S1_domain"/>
</dbReference>
<evidence type="ECO:0000259" key="10">
    <source>
        <dbReference type="PROSITE" id="PS50126"/>
    </source>
</evidence>
<evidence type="ECO:0000256" key="3">
    <source>
        <dbReference type="ARBA" id="ARBA00011243"/>
    </source>
</evidence>
<name>A0A9X9S2Q1_METOG</name>
<dbReference type="PANTHER" id="PTHR10602:SF0">
    <property type="entry name" value="EUKARYOTIC TRANSLATION INITIATION FACTOR 2 SUBUNIT 1"/>
    <property type="match status" value="1"/>
</dbReference>
<dbReference type="Proteomes" id="UP001163096">
    <property type="component" value="Chromosome"/>
</dbReference>
<dbReference type="InterPro" id="IPR024055">
    <property type="entry name" value="TIF2_asu_C"/>
</dbReference>
<keyword evidence="7" id="KW-0648">Protein biosynthesis</keyword>
<dbReference type="GO" id="GO:0043022">
    <property type="term" value="F:ribosome binding"/>
    <property type="evidence" value="ECO:0007669"/>
    <property type="project" value="TreeGrafter"/>
</dbReference>
<accession>A0A9X9S2Q1</accession>
<dbReference type="GO" id="GO:0003743">
    <property type="term" value="F:translation initiation factor activity"/>
    <property type="evidence" value="ECO:0007669"/>
    <property type="project" value="UniProtKB-KW"/>
</dbReference>
<dbReference type="InterPro" id="IPR024054">
    <property type="entry name" value="TIF2_asu_middle_sf"/>
</dbReference>
<sequence length="261" mass="29247">MLEREWPDEGELVVCTVTNVKDFVAFVTLDEYGEREGLIPIAEVARGWIKHIRDYVREGQKVVCKVLHVERSKGHIDLSLKDVNDHQRKEKIHEWKNEQKARKWISFVSKASGTDEESIQSVFYREYGALFPVFEDVLTDESGTIARLNLDKKVSDALISVANENVKLSKVTITGNLILTSTKPDGVNVIRRALRSAQPTIEGVEIELVYVGAPKYRVKVTAHDYKTAEKAINKVAKAAVGVVERAGGTGEFVRKARSGKN</sequence>
<dbReference type="Pfam" id="PF07541">
    <property type="entry name" value="EIF_2_alpha"/>
    <property type="match status" value="1"/>
</dbReference>
<dbReference type="PROSITE" id="PS50126">
    <property type="entry name" value="S1"/>
    <property type="match status" value="1"/>
</dbReference>
<dbReference type="SUPFAM" id="SSF50249">
    <property type="entry name" value="Nucleic acid-binding proteins"/>
    <property type="match status" value="1"/>
</dbReference>
<evidence type="ECO:0000256" key="6">
    <source>
        <dbReference type="ARBA" id="ARBA00022884"/>
    </source>
</evidence>
<dbReference type="SMART" id="SM00316">
    <property type="entry name" value="S1"/>
    <property type="match status" value="1"/>
</dbReference>
<evidence type="ECO:0000313" key="12">
    <source>
        <dbReference type="Proteomes" id="UP001163096"/>
    </source>
</evidence>
<dbReference type="NCBIfam" id="NF003064">
    <property type="entry name" value="PRK03987.1-4"/>
    <property type="match status" value="1"/>
</dbReference>
<dbReference type="InterPro" id="IPR044126">
    <property type="entry name" value="S1_IF2_alpha"/>
</dbReference>
<dbReference type="InterPro" id="IPR012340">
    <property type="entry name" value="NA-bd_OB-fold"/>
</dbReference>